<dbReference type="NCBIfam" id="NF006825">
    <property type="entry name" value="PRK09347.1-2"/>
    <property type="match status" value="1"/>
</dbReference>
<dbReference type="GO" id="GO:0046654">
    <property type="term" value="P:tetrahydrofolate biosynthetic process"/>
    <property type="evidence" value="ECO:0007669"/>
    <property type="project" value="InterPro"/>
</dbReference>
<dbReference type="SUPFAM" id="SSF55620">
    <property type="entry name" value="Tetrahydrobiopterin biosynthesis enzymes-like"/>
    <property type="match status" value="1"/>
</dbReference>
<evidence type="ECO:0000256" key="3">
    <source>
        <dbReference type="ARBA" id="ARBA00008085"/>
    </source>
</evidence>
<dbReference type="UniPathway" id="UPA00848">
    <property type="reaction ID" value="UER00151"/>
</dbReference>
<dbReference type="NCBIfam" id="TIGR00063">
    <property type="entry name" value="folE"/>
    <property type="match status" value="1"/>
</dbReference>
<dbReference type="GO" id="GO:0005737">
    <property type="term" value="C:cytoplasm"/>
    <property type="evidence" value="ECO:0007669"/>
    <property type="project" value="TreeGrafter"/>
</dbReference>
<evidence type="ECO:0000313" key="11">
    <source>
        <dbReference type="Proteomes" id="UP000314982"/>
    </source>
</evidence>
<dbReference type="SUPFAM" id="SSF143865">
    <property type="entry name" value="CorA soluble domain-like"/>
    <property type="match status" value="1"/>
</dbReference>
<feature type="domain" description="GTP cyclohydrolase I" evidence="9">
    <location>
        <begin position="82"/>
        <end position="239"/>
    </location>
</feature>
<keyword evidence="7" id="KW-0783">Tetrahydrobiopterin biosynthesis</keyword>
<dbReference type="InterPro" id="IPR020602">
    <property type="entry name" value="GTP_CycHdrlase_I_dom"/>
</dbReference>
<reference evidence="11" key="1">
    <citation type="submission" date="2018-06" db="EMBL/GenBank/DDBJ databases">
        <title>Genome assembly of Danube salmon.</title>
        <authorList>
            <person name="Macqueen D.J."/>
            <person name="Gundappa M.K."/>
        </authorList>
    </citation>
    <scope>NUCLEOTIDE SEQUENCE [LARGE SCALE GENOMIC DNA]</scope>
</reference>
<evidence type="ECO:0000256" key="6">
    <source>
        <dbReference type="ARBA" id="ARBA00022801"/>
    </source>
</evidence>
<evidence type="ECO:0000259" key="9">
    <source>
        <dbReference type="Pfam" id="PF01227"/>
    </source>
</evidence>
<dbReference type="GO" id="GO:0003934">
    <property type="term" value="F:GTP cyclohydrolase I activity"/>
    <property type="evidence" value="ECO:0007669"/>
    <property type="project" value="UniProtKB-EC"/>
</dbReference>
<comment type="pathway">
    <text evidence="2">Cofactor biosynthesis; 7,8-dihydroneopterin triphosphate biosynthesis; 7,8-dihydroneopterin triphosphate from GTP: step 1/1.</text>
</comment>
<accession>A0A4W5LYB3</accession>
<dbReference type="Gene3D" id="1.10.286.10">
    <property type="match status" value="1"/>
</dbReference>
<dbReference type="Gene3D" id="3.30.1130.10">
    <property type="match status" value="1"/>
</dbReference>
<sequence>MKFPTKQESEEIELSSRYWEENNRIEINSYFLINDNKSAFNETVSFILQGNLLISVRYKKLESFNTFTKKLLISPRDEVEFENAIKKMLEHVGEDVTREGLIDTPSRVRKAYEFMCSGYKQNPKEIIEKALFTSTNDEMVVLKDIEFYSQCEHHMLPIIGKAHIAYIPNGKVVGLSKIPRVVDVFARRLQIQEQLTEQICDALNEHLKPKGVAVMIDARHMCMEMRGVEKICSTTVTSAL</sequence>
<organism evidence="10 11">
    <name type="scientific">Hucho hucho</name>
    <name type="common">huchen</name>
    <dbReference type="NCBI Taxonomy" id="62062"/>
    <lineage>
        <taxon>Eukaryota</taxon>
        <taxon>Metazoa</taxon>
        <taxon>Chordata</taxon>
        <taxon>Craniata</taxon>
        <taxon>Vertebrata</taxon>
        <taxon>Euteleostomi</taxon>
        <taxon>Actinopterygii</taxon>
        <taxon>Neopterygii</taxon>
        <taxon>Teleostei</taxon>
        <taxon>Protacanthopterygii</taxon>
        <taxon>Salmoniformes</taxon>
        <taxon>Salmonidae</taxon>
        <taxon>Salmoninae</taxon>
        <taxon>Hucho</taxon>
    </lineage>
</organism>
<dbReference type="Pfam" id="PF01227">
    <property type="entry name" value="GTP_cyclohydroI"/>
    <property type="match status" value="1"/>
</dbReference>
<reference evidence="10" key="3">
    <citation type="submission" date="2025-09" db="UniProtKB">
        <authorList>
            <consortium name="Ensembl"/>
        </authorList>
    </citation>
    <scope>IDENTIFICATION</scope>
</reference>
<name>A0A4W5LYB3_9TELE</name>
<evidence type="ECO:0000256" key="8">
    <source>
        <dbReference type="ARBA" id="ARBA00030854"/>
    </source>
</evidence>
<reference evidence="10" key="2">
    <citation type="submission" date="2025-08" db="UniProtKB">
        <authorList>
            <consortium name="Ensembl"/>
        </authorList>
    </citation>
    <scope>IDENTIFICATION</scope>
</reference>
<dbReference type="InterPro" id="IPR001474">
    <property type="entry name" value="GTP_CycHdrlase_I"/>
</dbReference>
<dbReference type="PANTHER" id="PTHR11109:SF7">
    <property type="entry name" value="GTP CYCLOHYDROLASE 1"/>
    <property type="match status" value="1"/>
</dbReference>
<evidence type="ECO:0000313" key="10">
    <source>
        <dbReference type="Ensembl" id="ENSHHUP00000031032.1"/>
    </source>
</evidence>
<evidence type="ECO:0000256" key="2">
    <source>
        <dbReference type="ARBA" id="ARBA00005080"/>
    </source>
</evidence>
<proteinExistence type="inferred from homology"/>
<keyword evidence="11" id="KW-1185">Reference proteome</keyword>
<evidence type="ECO:0000256" key="5">
    <source>
        <dbReference type="ARBA" id="ARBA00017272"/>
    </source>
</evidence>
<dbReference type="GeneTree" id="ENSGT00390000013481"/>
<protein>
    <recommendedName>
        <fullName evidence="5">GTP cyclohydrolase 1</fullName>
        <ecNumber evidence="4">3.5.4.16</ecNumber>
    </recommendedName>
    <alternativeName>
        <fullName evidence="8">GTP cyclohydrolase I</fullName>
    </alternativeName>
</protein>
<dbReference type="InterPro" id="IPR045861">
    <property type="entry name" value="CorA_cytoplasmic_dom"/>
</dbReference>
<dbReference type="Proteomes" id="UP000314982">
    <property type="component" value="Unassembled WGS sequence"/>
</dbReference>
<dbReference type="PANTHER" id="PTHR11109">
    <property type="entry name" value="GTP CYCLOHYDROLASE I"/>
    <property type="match status" value="1"/>
</dbReference>
<dbReference type="GO" id="GO:0008270">
    <property type="term" value="F:zinc ion binding"/>
    <property type="evidence" value="ECO:0007669"/>
    <property type="project" value="TreeGrafter"/>
</dbReference>
<comment type="similarity">
    <text evidence="3">Belongs to the GTP cyclohydrolase I family.</text>
</comment>
<dbReference type="AlphaFoldDB" id="A0A4W5LYB3"/>
<dbReference type="HAMAP" id="MF_00223">
    <property type="entry name" value="FolE"/>
    <property type="match status" value="1"/>
</dbReference>
<dbReference type="Ensembl" id="ENSHHUT00000032322.1">
    <property type="protein sequence ID" value="ENSHHUP00000031032.1"/>
    <property type="gene ID" value="ENSHHUG00000019736.1"/>
</dbReference>
<dbReference type="STRING" id="62062.ENSHHUP00000031032"/>
<dbReference type="GO" id="GO:0005525">
    <property type="term" value="F:GTP binding"/>
    <property type="evidence" value="ECO:0007669"/>
    <property type="project" value="TreeGrafter"/>
</dbReference>
<comment type="catalytic activity">
    <reaction evidence="1">
        <text>GTP + H2O = 7,8-dihydroneopterin 3'-triphosphate + formate + H(+)</text>
        <dbReference type="Rhea" id="RHEA:17473"/>
        <dbReference type="ChEBI" id="CHEBI:15377"/>
        <dbReference type="ChEBI" id="CHEBI:15378"/>
        <dbReference type="ChEBI" id="CHEBI:15740"/>
        <dbReference type="ChEBI" id="CHEBI:37565"/>
        <dbReference type="ChEBI" id="CHEBI:58462"/>
        <dbReference type="EC" id="3.5.4.16"/>
    </reaction>
</comment>
<keyword evidence="6" id="KW-0378">Hydrolase</keyword>
<dbReference type="PROSITE" id="PS00859">
    <property type="entry name" value="GTP_CYCLOHYDROL_1_1"/>
    <property type="match status" value="1"/>
</dbReference>
<dbReference type="InterPro" id="IPR043133">
    <property type="entry name" value="GTP-CH-I_C/QueF"/>
</dbReference>
<evidence type="ECO:0000256" key="4">
    <source>
        <dbReference type="ARBA" id="ARBA00012715"/>
    </source>
</evidence>
<dbReference type="InterPro" id="IPR043134">
    <property type="entry name" value="GTP-CH-I_N"/>
</dbReference>
<dbReference type="GO" id="GO:0006729">
    <property type="term" value="P:tetrahydrobiopterin biosynthetic process"/>
    <property type="evidence" value="ECO:0007669"/>
    <property type="project" value="UniProtKB-KW"/>
</dbReference>
<evidence type="ECO:0000256" key="7">
    <source>
        <dbReference type="ARBA" id="ARBA00023007"/>
    </source>
</evidence>
<evidence type="ECO:0000256" key="1">
    <source>
        <dbReference type="ARBA" id="ARBA00001052"/>
    </source>
</evidence>
<dbReference type="FunFam" id="3.30.1130.10:FF:000001">
    <property type="entry name" value="GTP cyclohydrolase 1"/>
    <property type="match status" value="1"/>
</dbReference>
<dbReference type="EC" id="3.5.4.16" evidence="4"/>
<dbReference type="InterPro" id="IPR018234">
    <property type="entry name" value="GTP_CycHdrlase_I_CS"/>
</dbReference>
<dbReference type="NCBIfam" id="NF006826">
    <property type="entry name" value="PRK09347.1-3"/>
    <property type="match status" value="1"/>
</dbReference>